<name>A0A2N5GGP2_9BACI</name>
<reference evidence="6 8" key="1">
    <citation type="submission" date="2017-11" db="EMBL/GenBank/DDBJ databases">
        <title>Comparitive Functional Genomics of Dry Heat Resistant strains isolated from the Viking Spacecraft.</title>
        <authorList>
            <person name="Seuylemezian A."/>
            <person name="Cooper K."/>
            <person name="Vaishampayan P."/>
        </authorList>
    </citation>
    <scope>NUCLEOTIDE SEQUENCE [LARGE SCALE GENOMIC DNA]</scope>
    <source>
        <strain evidence="6 8">M4.6</strain>
    </source>
</reference>
<protein>
    <submittedName>
        <fullName evidence="6">IclR family transcriptional regulator</fullName>
    </submittedName>
</protein>
<dbReference type="PROSITE" id="PS51078">
    <property type="entry name" value="ICLR_ED"/>
    <property type="match status" value="1"/>
</dbReference>
<dbReference type="InterPro" id="IPR014757">
    <property type="entry name" value="Tscrpt_reg_IclR_C"/>
</dbReference>
<reference evidence="7 9" key="2">
    <citation type="submission" date="2017-12" db="EMBL/GenBank/DDBJ databases">
        <title>Comparative Functional Genomics of Dry Heat Resistant strains isolated from the Viking Spacecraft.</title>
        <authorList>
            <person name="Seuylemezian A."/>
            <person name="Cooper K."/>
            <person name="Vaishampayan P."/>
        </authorList>
    </citation>
    <scope>NUCLEOTIDE SEQUENCE [LARGE SCALE GENOMIC DNA]</scope>
    <source>
        <strain evidence="7 9">ATCC 29669</strain>
    </source>
</reference>
<evidence type="ECO:0000313" key="7">
    <source>
        <dbReference type="EMBL" id="PLR88436.1"/>
    </source>
</evidence>
<dbReference type="OrthoDB" id="9791752at2"/>
<evidence type="ECO:0000259" key="5">
    <source>
        <dbReference type="PROSITE" id="PS51078"/>
    </source>
</evidence>
<dbReference type="Pfam" id="PF09339">
    <property type="entry name" value="HTH_IclR"/>
    <property type="match status" value="1"/>
</dbReference>
<dbReference type="EMBL" id="PGVA01000069">
    <property type="protein sequence ID" value="PLR79927.1"/>
    <property type="molecule type" value="Genomic_DNA"/>
</dbReference>
<keyword evidence="2" id="KW-0238">DNA-binding</keyword>
<evidence type="ECO:0000259" key="4">
    <source>
        <dbReference type="PROSITE" id="PS51077"/>
    </source>
</evidence>
<dbReference type="Proteomes" id="UP000234951">
    <property type="component" value="Unassembled WGS sequence"/>
</dbReference>
<evidence type="ECO:0000256" key="1">
    <source>
        <dbReference type="ARBA" id="ARBA00023015"/>
    </source>
</evidence>
<dbReference type="PROSITE" id="PS51077">
    <property type="entry name" value="HTH_ICLR"/>
    <property type="match status" value="1"/>
</dbReference>
<evidence type="ECO:0000256" key="2">
    <source>
        <dbReference type="ARBA" id="ARBA00023125"/>
    </source>
</evidence>
<keyword evidence="1" id="KW-0805">Transcription regulation</keyword>
<dbReference type="InterPro" id="IPR050707">
    <property type="entry name" value="HTH_MetabolicPath_Reg"/>
</dbReference>
<dbReference type="SMART" id="SM00346">
    <property type="entry name" value="HTH_ICLR"/>
    <property type="match status" value="1"/>
</dbReference>
<dbReference type="InterPro" id="IPR005471">
    <property type="entry name" value="Tscrpt_reg_IclR_N"/>
</dbReference>
<dbReference type="SUPFAM" id="SSF55781">
    <property type="entry name" value="GAF domain-like"/>
    <property type="match status" value="1"/>
</dbReference>
<dbReference type="Gene3D" id="3.30.450.40">
    <property type="match status" value="1"/>
</dbReference>
<dbReference type="GO" id="GO:0045892">
    <property type="term" value="P:negative regulation of DNA-templated transcription"/>
    <property type="evidence" value="ECO:0007669"/>
    <property type="project" value="TreeGrafter"/>
</dbReference>
<dbReference type="Gene3D" id="1.10.10.10">
    <property type="entry name" value="Winged helix-like DNA-binding domain superfamily/Winged helix DNA-binding domain"/>
    <property type="match status" value="1"/>
</dbReference>
<evidence type="ECO:0000256" key="3">
    <source>
        <dbReference type="ARBA" id="ARBA00023163"/>
    </source>
</evidence>
<organism evidence="6 8">
    <name type="scientific">Bacillus canaveralius</name>
    <dbReference type="NCBI Taxonomy" id="1403243"/>
    <lineage>
        <taxon>Bacteria</taxon>
        <taxon>Bacillati</taxon>
        <taxon>Bacillota</taxon>
        <taxon>Bacilli</taxon>
        <taxon>Bacillales</taxon>
        <taxon>Bacillaceae</taxon>
        <taxon>Bacillus</taxon>
    </lineage>
</organism>
<evidence type="ECO:0000313" key="6">
    <source>
        <dbReference type="EMBL" id="PLR79927.1"/>
    </source>
</evidence>
<accession>A0A2N5GGP2</accession>
<dbReference type="SUPFAM" id="SSF46785">
    <property type="entry name" value="Winged helix' DNA-binding domain"/>
    <property type="match status" value="1"/>
</dbReference>
<feature type="domain" description="IclR-ED" evidence="5">
    <location>
        <begin position="67"/>
        <end position="246"/>
    </location>
</feature>
<dbReference type="InterPro" id="IPR036388">
    <property type="entry name" value="WH-like_DNA-bd_sf"/>
</dbReference>
<keyword evidence="9" id="KW-1185">Reference proteome</keyword>
<comment type="caution">
    <text evidence="6">The sequence shown here is derived from an EMBL/GenBank/DDBJ whole genome shotgun (WGS) entry which is preliminary data.</text>
</comment>
<dbReference type="PANTHER" id="PTHR30136">
    <property type="entry name" value="HELIX-TURN-HELIX TRANSCRIPTIONAL REGULATOR, ICLR FAMILY"/>
    <property type="match status" value="1"/>
</dbReference>
<proteinExistence type="predicted"/>
<keyword evidence="3" id="KW-0804">Transcription</keyword>
<dbReference type="EMBL" id="PGVD01000102">
    <property type="protein sequence ID" value="PLR88436.1"/>
    <property type="molecule type" value="Genomic_DNA"/>
</dbReference>
<dbReference type="AlphaFoldDB" id="A0A2N5GGP2"/>
<dbReference type="GO" id="GO:0003677">
    <property type="term" value="F:DNA binding"/>
    <property type="evidence" value="ECO:0007669"/>
    <property type="project" value="UniProtKB-KW"/>
</dbReference>
<dbReference type="GO" id="GO:0003700">
    <property type="term" value="F:DNA-binding transcription factor activity"/>
    <property type="evidence" value="ECO:0007669"/>
    <property type="project" value="TreeGrafter"/>
</dbReference>
<dbReference type="PANTHER" id="PTHR30136:SF24">
    <property type="entry name" value="HTH-TYPE TRANSCRIPTIONAL REPRESSOR ALLR"/>
    <property type="match status" value="1"/>
</dbReference>
<dbReference type="InterPro" id="IPR029016">
    <property type="entry name" value="GAF-like_dom_sf"/>
</dbReference>
<sequence length="251" mass="28331">MSEVIRKSITLLTTIMPNEDKEEWSATEVSRELDIPIQTVHRLLSSLSEYGFVFKNKETKKFRLGLTLMQLGLSIRDNSLVRNSALPIMEKLRKRTNESVYLTVPEGYEGVIIDGVEMDLLLKVAEPIGMRTPLCVGASKKAILAHLKRKTRQRIIHELIGLGKIKDVKRLESELKEIKESKIAISFGESTEGTVSIASPIFSWEDKVVASISVGGPKARFNQQQIKFFMCETKKAAIEISEELGWINLDR</sequence>
<evidence type="ECO:0000313" key="8">
    <source>
        <dbReference type="Proteomes" id="UP000234951"/>
    </source>
</evidence>
<dbReference type="InterPro" id="IPR036390">
    <property type="entry name" value="WH_DNA-bd_sf"/>
</dbReference>
<gene>
    <name evidence="6" type="ORF">CU635_20445</name>
    <name evidence="7" type="ORF">CVD25_22615</name>
</gene>
<dbReference type="Proteomes" id="UP000235114">
    <property type="component" value="Unassembled WGS sequence"/>
</dbReference>
<dbReference type="RefSeq" id="WP_101579217.1">
    <property type="nucleotide sequence ID" value="NZ_PGVA01000069.1"/>
</dbReference>
<dbReference type="Pfam" id="PF01614">
    <property type="entry name" value="IclR_C"/>
    <property type="match status" value="1"/>
</dbReference>
<evidence type="ECO:0000313" key="9">
    <source>
        <dbReference type="Proteomes" id="UP000235114"/>
    </source>
</evidence>
<feature type="domain" description="HTH iclR-type" evidence="4">
    <location>
        <begin position="2"/>
        <end position="66"/>
    </location>
</feature>